<dbReference type="InterPro" id="IPR011664">
    <property type="entry name" value="Abi_system_AbiD/AbiF-like"/>
</dbReference>
<name>A0A136Q0D0_9FIRM</name>
<accession>A0A136Q0D0</accession>
<reference evidence="1 2" key="1">
    <citation type="submission" date="2016-02" db="EMBL/GenBank/DDBJ databases">
        <authorList>
            <person name="Wen L."/>
            <person name="He K."/>
            <person name="Yang H."/>
        </authorList>
    </citation>
    <scope>NUCLEOTIDE SEQUENCE [LARGE SCALE GENOMIC DNA]</scope>
    <source>
        <strain evidence="1 2">DSM 22607</strain>
    </source>
</reference>
<keyword evidence="2" id="KW-1185">Reference proteome</keyword>
<dbReference type="Pfam" id="PF07751">
    <property type="entry name" value="Abi_2"/>
    <property type="match status" value="1"/>
</dbReference>
<gene>
    <name evidence="1" type="ORF">HMPREF3293_03062</name>
</gene>
<dbReference type="EMBL" id="LSZW01000066">
    <property type="protein sequence ID" value="KXK64150.1"/>
    <property type="molecule type" value="Genomic_DNA"/>
</dbReference>
<dbReference type="AlphaFoldDB" id="A0A136Q0D0"/>
<evidence type="ECO:0000313" key="1">
    <source>
        <dbReference type="EMBL" id="KXK64150.1"/>
    </source>
</evidence>
<comment type="caution">
    <text evidence="1">The sequence shown here is derived from an EMBL/GenBank/DDBJ whole genome shotgun (WGS) entry which is preliminary data.</text>
</comment>
<dbReference type="Proteomes" id="UP000070366">
    <property type="component" value="Unassembled WGS sequence"/>
</dbReference>
<evidence type="ECO:0000313" key="2">
    <source>
        <dbReference type="Proteomes" id="UP000070366"/>
    </source>
</evidence>
<organism evidence="1 2">
    <name type="scientific">Christensenella minuta</name>
    <dbReference type="NCBI Taxonomy" id="626937"/>
    <lineage>
        <taxon>Bacteria</taxon>
        <taxon>Bacillati</taxon>
        <taxon>Bacillota</taxon>
        <taxon>Clostridia</taxon>
        <taxon>Christensenellales</taxon>
        <taxon>Christensenellaceae</taxon>
        <taxon>Christensenella</taxon>
    </lineage>
</organism>
<sequence>MNFYAQIGGSFFLLEYAMKKLKSAISISDQIVELESKGIIVDNKEYATQILNRINYYRILGYILPFKQNLKNGEKIHFRRVMRVLAFDQRLRGLLLKYIEHVEISLRTFIVKSLAFKEHKDGISYRNPCFYRSKEKFEKWIASIDEAAAQSDEPFMVHYRREYNGQYPIWVILEVVSIGKLSRMYEILNKNIQRDIAGCYNNIHHSRLIGYLKAVSYLRNKCAHHSRIYYRMFKAQVPAFWYREKGLENEYFTNKRLFSQLYILKDLCVDVNTWGTFLTDLTKLVKNFEKDIDIRHLGFPEDWQKLLKQ</sequence>
<proteinExistence type="predicted"/>
<dbReference type="STRING" id="626937.HMPREF3293_03062"/>
<protein>
    <submittedName>
        <fullName evidence="1">Abi-like protein</fullName>
    </submittedName>
</protein>